<keyword evidence="1" id="KW-0597">Phosphoprotein</keyword>
<dbReference type="Gene3D" id="1.10.10.10">
    <property type="entry name" value="Winged helix-like DNA-binding domain superfamily/Winged helix DNA-binding domain"/>
    <property type="match status" value="1"/>
</dbReference>
<proteinExistence type="predicted"/>
<dbReference type="FunFam" id="1.10.10.10:FF:000005">
    <property type="entry name" value="Two-component system response regulator"/>
    <property type="match status" value="1"/>
</dbReference>
<accession>A0A6J6ST46</accession>
<dbReference type="InterPro" id="IPR001789">
    <property type="entry name" value="Sig_transdc_resp-reg_receiver"/>
</dbReference>
<evidence type="ECO:0000256" key="4">
    <source>
        <dbReference type="ARBA" id="ARBA00023163"/>
    </source>
</evidence>
<dbReference type="SMART" id="SM00448">
    <property type="entry name" value="REC"/>
    <property type="match status" value="1"/>
</dbReference>
<organism evidence="7">
    <name type="scientific">freshwater metagenome</name>
    <dbReference type="NCBI Taxonomy" id="449393"/>
    <lineage>
        <taxon>unclassified sequences</taxon>
        <taxon>metagenomes</taxon>
        <taxon>ecological metagenomes</taxon>
    </lineage>
</organism>
<dbReference type="InterPro" id="IPR039420">
    <property type="entry name" value="WalR-like"/>
</dbReference>
<evidence type="ECO:0000259" key="5">
    <source>
        <dbReference type="PROSITE" id="PS50110"/>
    </source>
</evidence>
<dbReference type="CDD" id="cd00383">
    <property type="entry name" value="trans_reg_C"/>
    <property type="match status" value="1"/>
</dbReference>
<dbReference type="PANTHER" id="PTHR48111">
    <property type="entry name" value="REGULATOR OF RPOS"/>
    <property type="match status" value="1"/>
</dbReference>
<keyword evidence="4" id="KW-0804">Transcription</keyword>
<gene>
    <name evidence="7" type="ORF">UFOPK2754_00920</name>
    <name evidence="8" type="ORF">UFOPK3139_00560</name>
    <name evidence="9" type="ORF">UFOPK3543_01628</name>
</gene>
<dbReference type="InterPro" id="IPR036388">
    <property type="entry name" value="WH-like_DNA-bd_sf"/>
</dbReference>
<sequence length="213" mass="23438">MAASLRRGLEAEGYAVDHAADGAEALWMASEFTYDAMVLDLMLPKVNGFVVAGRLRAAGRDLPILMLTAKNGEFDQTEALDAGVDDFLSKPFSYPVLLARLRALIRRGSTAKTSVLQAGDLVVDLAARTCRRGEHSVELTAREFALLAYLALHADEVVSKQDLLRHVWAEHGDFDANVVEVYVSYLRRKIDVPFDRASIETVRGAGYRLVSRA</sequence>
<protein>
    <submittedName>
        <fullName evidence="7">Unannotated protein</fullName>
    </submittedName>
</protein>
<dbReference type="GO" id="GO:0006355">
    <property type="term" value="P:regulation of DNA-templated transcription"/>
    <property type="evidence" value="ECO:0007669"/>
    <property type="project" value="InterPro"/>
</dbReference>
<name>A0A6J6ST46_9ZZZZ</name>
<evidence type="ECO:0000313" key="7">
    <source>
        <dbReference type="EMBL" id="CAB4737399.1"/>
    </source>
</evidence>
<dbReference type="SMART" id="SM00862">
    <property type="entry name" value="Trans_reg_C"/>
    <property type="match status" value="1"/>
</dbReference>
<dbReference type="GO" id="GO:0005829">
    <property type="term" value="C:cytosol"/>
    <property type="evidence" value="ECO:0007669"/>
    <property type="project" value="TreeGrafter"/>
</dbReference>
<dbReference type="EMBL" id="CAFABA010000014">
    <property type="protein sequence ID" value="CAB4818661.1"/>
    <property type="molecule type" value="Genomic_DNA"/>
</dbReference>
<evidence type="ECO:0000313" key="8">
    <source>
        <dbReference type="EMBL" id="CAB4818661.1"/>
    </source>
</evidence>
<keyword evidence="2" id="KW-0805">Transcription regulation</keyword>
<dbReference type="EMBL" id="CAFBMH010000058">
    <property type="protein sequence ID" value="CAB4912919.1"/>
    <property type="molecule type" value="Genomic_DNA"/>
</dbReference>
<feature type="domain" description="Response regulatory" evidence="5">
    <location>
        <begin position="1"/>
        <end position="105"/>
    </location>
</feature>
<dbReference type="EMBL" id="CAEZYR010000025">
    <property type="protein sequence ID" value="CAB4737399.1"/>
    <property type="molecule type" value="Genomic_DNA"/>
</dbReference>
<dbReference type="Pfam" id="PF00072">
    <property type="entry name" value="Response_reg"/>
    <property type="match status" value="1"/>
</dbReference>
<dbReference type="GO" id="GO:0032993">
    <property type="term" value="C:protein-DNA complex"/>
    <property type="evidence" value="ECO:0007669"/>
    <property type="project" value="TreeGrafter"/>
</dbReference>
<dbReference type="PROSITE" id="PS51755">
    <property type="entry name" value="OMPR_PHOB"/>
    <property type="match status" value="1"/>
</dbReference>
<dbReference type="SUPFAM" id="SSF52172">
    <property type="entry name" value="CheY-like"/>
    <property type="match status" value="1"/>
</dbReference>
<dbReference type="PROSITE" id="PS50110">
    <property type="entry name" value="RESPONSE_REGULATORY"/>
    <property type="match status" value="1"/>
</dbReference>
<evidence type="ECO:0000259" key="6">
    <source>
        <dbReference type="PROSITE" id="PS51755"/>
    </source>
</evidence>
<reference evidence="7" key="1">
    <citation type="submission" date="2020-05" db="EMBL/GenBank/DDBJ databases">
        <authorList>
            <person name="Chiriac C."/>
            <person name="Salcher M."/>
            <person name="Ghai R."/>
            <person name="Kavagutti S V."/>
        </authorList>
    </citation>
    <scope>NUCLEOTIDE SEQUENCE</scope>
</reference>
<dbReference type="InterPro" id="IPR011006">
    <property type="entry name" value="CheY-like_superfamily"/>
</dbReference>
<dbReference type="GO" id="GO:0000156">
    <property type="term" value="F:phosphorelay response regulator activity"/>
    <property type="evidence" value="ECO:0007669"/>
    <property type="project" value="TreeGrafter"/>
</dbReference>
<dbReference type="Gene3D" id="3.40.50.2300">
    <property type="match status" value="1"/>
</dbReference>
<evidence type="ECO:0000256" key="3">
    <source>
        <dbReference type="ARBA" id="ARBA00023125"/>
    </source>
</evidence>
<dbReference type="PANTHER" id="PTHR48111:SF36">
    <property type="entry name" value="TRANSCRIPTIONAL REGULATORY PROTEIN CUTR"/>
    <property type="match status" value="1"/>
</dbReference>
<dbReference type="AlphaFoldDB" id="A0A6J6ST46"/>
<evidence type="ECO:0000313" key="9">
    <source>
        <dbReference type="EMBL" id="CAB4912919.1"/>
    </source>
</evidence>
<dbReference type="Pfam" id="PF00486">
    <property type="entry name" value="Trans_reg_C"/>
    <property type="match status" value="1"/>
</dbReference>
<keyword evidence="3" id="KW-0238">DNA-binding</keyword>
<dbReference type="GO" id="GO:0000976">
    <property type="term" value="F:transcription cis-regulatory region binding"/>
    <property type="evidence" value="ECO:0007669"/>
    <property type="project" value="TreeGrafter"/>
</dbReference>
<feature type="domain" description="OmpR/PhoB-type" evidence="6">
    <location>
        <begin position="113"/>
        <end position="211"/>
    </location>
</feature>
<dbReference type="InterPro" id="IPR001867">
    <property type="entry name" value="OmpR/PhoB-type_DNA-bd"/>
</dbReference>
<evidence type="ECO:0000256" key="2">
    <source>
        <dbReference type="ARBA" id="ARBA00023015"/>
    </source>
</evidence>
<evidence type="ECO:0000256" key="1">
    <source>
        <dbReference type="ARBA" id="ARBA00022553"/>
    </source>
</evidence>